<sequence>MVQKRILRLEEVCRRAPKKMAAGSCVVQEMSHVKMLDAGCLRRRIRRSSLGSSKVAVCVKMVLPGPRRDLGAPTQTEEAEGAPNTGESPQMTRQHPQESQDTVTKNV</sequence>
<dbReference type="Proteomes" id="UP001066276">
    <property type="component" value="Chromosome 7"/>
</dbReference>
<evidence type="ECO:0000256" key="1">
    <source>
        <dbReference type="SAM" id="MobiDB-lite"/>
    </source>
</evidence>
<dbReference type="AlphaFoldDB" id="A0AAV7P488"/>
<evidence type="ECO:0000313" key="3">
    <source>
        <dbReference type="Proteomes" id="UP001066276"/>
    </source>
</evidence>
<feature type="compositionally biased region" description="Polar residues" evidence="1">
    <location>
        <begin position="85"/>
        <end position="107"/>
    </location>
</feature>
<protein>
    <submittedName>
        <fullName evidence="2">Uncharacterized protein</fullName>
    </submittedName>
</protein>
<name>A0AAV7P488_PLEWA</name>
<evidence type="ECO:0000313" key="2">
    <source>
        <dbReference type="EMBL" id="KAJ1123060.1"/>
    </source>
</evidence>
<reference evidence="2" key="1">
    <citation type="journal article" date="2022" name="bioRxiv">
        <title>Sequencing and chromosome-scale assembly of the giantPleurodeles waltlgenome.</title>
        <authorList>
            <person name="Brown T."/>
            <person name="Elewa A."/>
            <person name="Iarovenko S."/>
            <person name="Subramanian E."/>
            <person name="Araus A.J."/>
            <person name="Petzold A."/>
            <person name="Susuki M."/>
            <person name="Suzuki K.-i.T."/>
            <person name="Hayashi T."/>
            <person name="Toyoda A."/>
            <person name="Oliveira C."/>
            <person name="Osipova E."/>
            <person name="Leigh N.D."/>
            <person name="Simon A."/>
            <person name="Yun M.H."/>
        </authorList>
    </citation>
    <scope>NUCLEOTIDE SEQUENCE</scope>
    <source>
        <strain evidence="2">20211129_DDA</strain>
        <tissue evidence="2">Liver</tissue>
    </source>
</reference>
<comment type="caution">
    <text evidence="2">The sequence shown here is derived from an EMBL/GenBank/DDBJ whole genome shotgun (WGS) entry which is preliminary data.</text>
</comment>
<organism evidence="2 3">
    <name type="scientific">Pleurodeles waltl</name>
    <name type="common">Iberian ribbed newt</name>
    <dbReference type="NCBI Taxonomy" id="8319"/>
    <lineage>
        <taxon>Eukaryota</taxon>
        <taxon>Metazoa</taxon>
        <taxon>Chordata</taxon>
        <taxon>Craniata</taxon>
        <taxon>Vertebrata</taxon>
        <taxon>Euteleostomi</taxon>
        <taxon>Amphibia</taxon>
        <taxon>Batrachia</taxon>
        <taxon>Caudata</taxon>
        <taxon>Salamandroidea</taxon>
        <taxon>Salamandridae</taxon>
        <taxon>Pleurodelinae</taxon>
        <taxon>Pleurodeles</taxon>
    </lineage>
</organism>
<feature type="region of interest" description="Disordered" evidence="1">
    <location>
        <begin position="65"/>
        <end position="107"/>
    </location>
</feature>
<keyword evidence="3" id="KW-1185">Reference proteome</keyword>
<accession>A0AAV7P488</accession>
<gene>
    <name evidence="2" type="ORF">NDU88_001533</name>
</gene>
<dbReference type="EMBL" id="JANPWB010000011">
    <property type="protein sequence ID" value="KAJ1123060.1"/>
    <property type="molecule type" value="Genomic_DNA"/>
</dbReference>
<proteinExistence type="predicted"/>